<evidence type="ECO:0000256" key="8">
    <source>
        <dbReference type="ARBA" id="ARBA00022741"/>
    </source>
</evidence>
<reference evidence="14 15" key="1">
    <citation type="submission" date="2016-11" db="EMBL/GenBank/DDBJ databases">
        <authorList>
            <person name="Jaros S."/>
            <person name="Januszkiewicz K."/>
            <person name="Wedrychowicz H."/>
        </authorList>
    </citation>
    <scope>NUCLEOTIDE SEQUENCE [LARGE SCALE GENOMIC DNA]</scope>
    <source>
        <strain evidence="14 15">DSM 19436</strain>
    </source>
</reference>
<dbReference type="InterPro" id="IPR027417">
    <property type="entry name" value="P-loop_NTPase"/>
</dbReference>
<dbReference type="PANTHER" id="PTHR42724">
    <property type="entry name" value="TETRAACYLDISACCHARIDE 4'-KINASE"/>
    <property type="match status" value="1"/>
</dbReference>
<proteinExistence type="inferred from homology"/>
<evidence type="ECO:0000256" key="1">
    <source>
        <dbReference type="ARBA" id="ARBA00002274"/>
    </source>
</evidence>
<protein>
    <recommendedName>
        <fullName evidence="4 13">Tetraacyldisaccharide 4'-kinase</fullName>
        <ecNumber evidence="3 13">2.7.1.130</ecNumber>
    </recommendedName>
    <alternativeName>
        <fullName evidence="12 13">Lipid A 4'-kinase</fullName>
    </alternativeName>
</protein>
<keyword evidence="15" id="KW-1185">Reference proteome</keyword>
<comment type="catalytic activity">
    <reaction evidence="13">
        <text>a lipid A disaccharide + ATP = a lipid IVA + ADP + H(+)</text>
        <dbReference type="Rhea" id="RHEA:67840"/>
        <dbReference type="ChEBI" id="CHEBI:15378"/>
        <dbReference type="ChEBI" id="CHEBI:30616"/>
        <dbReference type="ChEBI" id="CHEBI:176343"/>
        <dbReference type="ChEBI" id="CHEBI:176425"/>
        <dbReference type="ChEBI" id="CHEBI:456216"/>
        <dbReference type="EC" id="2.7.1.130"/>
    </reaction>
</comment>
<keyword evidence="9 13" id="KW-0418">Kinase</keyword>
<evidence type="ECO:0000256" key="2">
    <source>
        <dbReference type="ARBA" id="ARBA00004870"/>
    </source>
</evidence>
<dbReference type="PANTHER" id="PTHR42724:SF1">
    <property type="entry name" value="TETRAACYLDISACCHARIDE 4'-KINASE, MITOCHONDRIAL-RELATED"/>
    <property type="match status" value="1"/>
</dbReference>
<comment type="similarity">
    <text evidence="13">Belongs to the LpxK family.</text>
</comment>
<dbReference type="STRING" id="1122133.SAMN02745157_0862"/>
<evidence type="ECO:0000256" key="5">
    <source>
        <dbReference type="ARBA" id="ARBA00022516"/>
    </source>
</evidence>
<evidence type="ECO:0000256" key="13">
    <source>
        <dbReference type="HAMAP-Rule" id="MF_00409"/>
    </source>
</evidence>
<evidence type="ECO:0000256" key="3">
    <source>
        <dbReference type="ARBA" id="ARBA00012071"/>
    </source>
</evidence>
<keyword evidence="6 13" id="KW-0441">Lipid A biosynthesis</keyword>
<evidence type="ECO:0000256" key="7">
    <source>
        <dbReference type="ARBA" id="ARBA00022679"/>
    </source>
</evidence>
<keyword evidence="10 13" id="KW-0067">ATP-binding</keyword>
<keyword evidence="11 13" id="KW-0443">Lipid metabolism</keyword>
<dbReference type="UniPathway" id="UPA00359">
    <property type="reaction ID" value="UER00482"/>
</dbReference>
<comment type="function">
    <text evidence="1 13">Transfers the gamma-phosphate of ATP to the 4'-position of a tetraacyldisaccharide 1-phosphate intermediate (termed DS-1-P) to form tetraacyldisaccharide 1,4'-bis-phosphate (lipid IVA).</text>
</comment>
<dbReference type="GO" id="GO:0009029">
    <property type="term" value="F:lipid-A 4'-kinase activity"/>
    <property type="evidence" value="ECO:0007669"/>
    <property type="project" value="UniProtKB-UniRule"/>
</dbReference>
<name>A0A1M4W2I4_9HYPH</name>
<evidence type="ECO:0000256" key="11">
    <source>
        <dbReference type="ARBA" id="ARBA00023098"/>
    </source>
</evidence>
<dbReference type="NCBIfam" id="TIGR00682">
    <property type="entry name" value="lpxK"/>
    <property type="match status" value="1"/>
</dbReference>
<evidence type="ECO:0000313" key="14">
    <source>
        <dbReference type="EMBL" id="SHE75494.1"/>
    </source>
</evidence>
<keyword evidence="5 13" id="KW-0444">Lipid biosynthesis</keyword>
<dbReference type="GO" id="GO:0009245">
    <property type="term" value="P:lipid A biosynthetic process"/>
    <property type="evidence" value="ECO:0007669"/>
    <property type="project" value="UniProtKB-UniRule"/>
</dbReference>
<comment type="pathway">
    <text evidence="2 13">Glycolipid biosynthesis; lipid IV(A) biosynthesis; lipid IV(A) from (3R)-3-hydroxytetradecanoyl-[acyl-carrier-protein] and UDP-N-acetyl-alpha-D-glucosamine: step 6/6.</text>
</comment>
<evidence type="ECO:0000256" key="9">
    <source>
        <dbReference type="ARBA" id="ARBA00022777"/>
    </source>
</evidence>
<dbReference type="OrthoDB" id="9766423at2"/>
<dbReference type="AlphaFoldDB" id="A0A1M4W2I4"/>
<evidence type="ECO:0000256" key="4">
    <source>
        <dbReference type="ARBA" id="ARBA00016436"/>
    </source>
</evidence>
<dbReference type="HAMAP" id="MF_00409">
    <property type="entry name" value="LpxK"/>
    <property type="match status" value="1"/>
</dbReference>
<dbReference type="EC" id="2.7.1.130" evidence="3 13"/>
<dbReference type="GO" id="GO:0009244">
    <property type="term" value="P:lipopolysaccharide core region biosynthetic process"/>
    <property type="evidence" value="ECO:0007669"/>
    <property type="project" value="TreeGrafter"/>
</dbReference>
<keyword evidence="7 13" id="KW-0808">Transferase</keyword>
<evidence type="ECO:0000256" key="12">
    <source>
        <dbReference type="ARBA" id="ARBA00029757"/>
    </source>
</evidence>
<dbReference type="GO" id="GO:0005886">
    <property type="term" value="C:plasma membrane"/>
    <property type="evidence" value="ECO:0007669"/>
    <property type="project" value="TreeGrafter"/>
</dbReference>
<dbReference type="InterPro" id="IPR003758">
    <property type="entry name" value="LpxK"/>
</dbReference>
<accession>A0A1M4W2I4</accession>
<evidence type="ECO:0000313" key="15">
    <source>
        <dbReference type="Proteomes" id="UP000184485"/>
    </source>
</evidence>
<evidence type="ECO:0000256" key="10">
    <source>
        <dbReference type="ARBA" id="ARBA00022840"/>
    </source>
</evidence>
<gene>
    <name evidence="13" type="primary">lpxK</name>
    <name evidence="14" type="ORF">SAMN02745157_0862</name>
</gene>
<keyword evidence="8 13" id="KW-0547">Nucleotide-binding</keyword>
<feature type="binding site" evidence="13">
    <location>
        <begin position="54"/>
        <end position="61"/>
    </location>
    <ligand>
        <name>ATP</name>
        <dbReference type="ChEBI" id="CHEBI:30616"/>
    </ligand>
</feature>
<dbReference type="RefSeq" id="WP_073051517.1">
    <property type="nucleotide sequence ID" value="NZ_FQUP01000001.1"/>
</dbReference>
<organism evidence="14 15">
    <name type="scientific">Kaistia soli DSM 19436</name>
    <dbReference type="NCBI Taxonomy" id="1122133"/>
    <lineage>
        <taxon>Bacteria</taxon>
        <taxon>Pseudomonadati</taxon>
        <taxon>Pseudomonadota</taxon>
        <taxon>Alphaproteobacteria</taxon>
        <taxon>Hyphomicrobiales</taxon>
        <taxon>Kaistiaceae</taxon>
        <taxon>Kaistia</taxon>
    </lineage>
</organism>
<dbReference type="Proteomes" id="UP000184485">
    <property type="component" value="Unassembled WGS sequence"/>
</dbReference>
<dbReference type="SUPFAM" id="SSF52540">
    <property type="entry name" value="P-loop containing nucleoside triphosphate hydrolases"/>
    <property type="match status" value="1"/>
</dbReference>
<evidence type="ECO:0000256" key="6">
    <source>
        <dbReference type="ARBA" id="ARBA00022556"/>
    </source>
</evidence>
<dbReference type="GO" id="GO:0005524">
    <property type="term" value="F:ATP binding"/>
    <property type="evidence" value="ECO:0007669"/>
    <property type="project" value="UniProtKB-UniRule"/>
</dbReference>
<dbReference type="Pfam" id="PF02606">
    <property type="entry name" value="LpxK"/>
    <property type="match status" value="1"/>
</dbReference>
<dbReference type="EMBL" id="FQUP01000001">
    <property type="protein sequence ID" value="SHE75494.1"/>
    <property type="molecule type" value="Genomic_DNA"/>
</dbReference>
<sequence length="341" mass="35812">MITAPRFWWRRHGGMASLALAPISAVWSAVSGARMRQPPVLRAPLPVICIGNFVVGGAGKTPTALAVADIVKTLGFRPGFLTRGYGGRITTAHLVDLLRDDAALVGDEALLLAERGPVVVAPDRPKGVPLLEAAGVDCIIMDDGFQNPSLAKDFGLVVVDGVAGIGNGKVMPAGPLRAPLKTQLVRTDAVLIVGAGEGGDQVVRLASRAARVILRGALEPDRPDDFRGGRFLAFAGIGRPEKFFASLEAAGAVVAVRESFPDHRPYTEADAARLLARAAAEGLRLVTTAKDHVRLRGSSGARLALVEKAEVFGVRMHFADDAAVARGIAKALHAFGAQRLR</sequence>